<proteinExistence type="predicted"/>
<name>A0A7K4MRI3_9ARCH</name>
<dbReference type="AlphaFoldDB" id="A0A7K4MRI3"/>
<dbReference type="Pfam" id="PF12322">
    <property type="entry name" value="T4_baseplate"/>
    <property type="match status" value="1"/>
</dbReference>
<gene>
    <name evidence="1" type="ORF">HX837_08400</name>
</gene>
<comment type="caution">
    <text evidence="1">The sequence shown here is derived from an EMBL/GenBank/DDBJ whole genome shotgun (WGS) entry which is preliminary data.</text>
</comment>
<dbReference type="Proteomes" id="UP000523105">
    <property type="component" value="Unassembled WGS sequence"/>
</dbReference>
<organism evidence="1 2">
    <name type="scientific">Marine Group I thaumarchaeote</name>
    <dbReference type="NCBI Taxonomy" id="2511932"/>
    <lineage>
        <taxon>Archaea</taxon>
        <taxon>Nitrososphaerota</taxon>
        <taxon>Marine Group I</taxon>
    </lineage>
</organism>
<dbReference type="EMBL" id="JACASV010000142">
    <property type="protein sequence ID" value="NWJ44200.1"/>
    <property type="molecule type" value="Genomic_DNA"/>
</dbReference>
<dbReference type="InterPro" id="IPR024364">
    <property type="entry name" value="Baseplate_phage_T4-like"/>
</dbReference>
<evidence type="ECO:0000313" key="2">
    <source>
        <dbReference type="Proteomes" id="UP000523105"/>
    </source>
</evidence>
<reference evidence="1 2" key="1">
    <citation type="journal article" date="2019" name="Environ. Microbiol.">
        <title>Genomics insights into ecotype formation of ammonia-oxidizing archaea in the deep ocean.</title>
        <authorList>
            <person name="Wang Y."/>
            <person name="Huang J.M."/>
            <person name="Cui G.J."/>
            <person name="Nunoura T."/>
            <person name="Takaki Y."/>
            <person name="Li W.L."/>
            <person name="Li J."/>
            <person name="Gao Z.M."/>
            <person name="Takai K."/>
            <person name="Zhang A.Q."/>
            <person name="Stepanauskas R."/>
        </authorList>
    </citation>
    <scope>NUCLEOTIDE SEQUENCE [LARGE SCALE GENOMIC DNA]</scope>
    <source>
        <strain evidence="1 2">L15b</strain>
    </source>
</reference>
<accession>A0A7K4MRI3</accession>
<sequence length="236" mass="27085">MALPKLTTPEYTLVVPSTGEEIKYRPFLVKEEKILLIAMESEDQNQINDAILNIVSECTFGKISGTDTPIFDMELAFIRIRGKSVGEKITLKLLCPDDEKTRVSYDLNLDDVDVHMTDDHTNVVELTDDISLVMKYPTVKDSYSISDDEGSQTVKIFDMLKRCIVEIHDGEEIHNVIDVSKKELTEFFESMTQQQFELLQEFFNTMPKLRHIINVKNPKTKKKNEILLEGLGDFFV</sequence>
<evidence type="ECO:0000313" key="1">
    <source>
        <dbReference type="EMBL" id="NWJ44200.1"/>
    </source>
</evidence>
<protein>
    <submittedName>
        <fullName evidence="1">Baseplate protein</fullName>
    </submittedName>
</protein>